<keyword evidence="3" id="KW-0969">Cilium</keyword>
<dbReference type="EMBL" id="CP036276">
    <property type="protein sequence ID" value="QDU47236.1"/>
    <property type="molecule type" value="Genomic_DNA"/>
</dbReference>
<dbReference type="InterPro" id="IPR001543">
    <property type="entry name" value="FliN-like_C"/>
</dbReference>
<dbReference type="AlphaFoldDB" id="A0A517ZXR9"/>
<keyword evidence="4" id="KW-1185">Reference proteome</keyword>
<sequence>MADFSSTTVEGIVSICCENSAAIAESLNQCFDTKQTLTIGEPADWSSDDAPSELAGPGLLVCCRVGDQSLVCAIPASLPLPEWYTEPGDSQRARLETLAMEWSMNLLPPDIECEEFTTTAHDNLLTAMTQPGPAESATMLPVSVDEDQSRLWIVWPLPAAVTASASAEPSREKVAETAVEAPVAASTNTPGAPPPVDPLARIRGINVPVIVKLAERRIEIDELLHLCPGTIVSFDKPCEDLLELMVSNQMYARGEAVKIGEKFGIKISEVGYVPRREPRILS</sequence>
<dbReference type="InterPro" id="IPR001172">
    <property type="entry name" value="FliN_T3SS_HrcQb"/>
</dbReference>
<dbReference type="GO" id="GO:0071973">
    <property type="term" value="P:bacterial-type flagellum-dependent cell motility"/>
    <property type="evidence" value="ECO:0007669"/>
    <property type="project" value="InterPro"/>
</dbReference>
<dbReference type="Pfam" id="PF01052">
    <property type="entry name" value="FliMN_C"/>
    <property type="match status" value="1"/>
</dbReference>
<dbReference type="GO" id="GO:0009425">
    <property type="term" value="C:bacterial-type flagellum basal body"/>
    <property type="evidence" value="ECO:0007669"/>
    <property type="project" value="InterPro"/>
</dbReference>
<evidence type="ECO:0000313" key="3">
    <source>
        <dbReference type="EMBL" id="QDU47236.1"/>
    </source>
</evidence>
<dbReference type="SUPFAM" id="SSF101801">
    <property type="entry name" value="Surface presentation of antigens (SPOA)"/>
    <property type="match status" value="1"/>
</dbReference>
<dbReference type="RefSeq" id="WP_145379979.1">
    <property type="nucleotide sequence ID" value="NZ_CP036276.1"/>
</dbReference>
<feature type="domain" description="Flagellar motor switch protein FliN-like C-terminal" evidence="2">
    <location>
        <begin position="201"/>
        <end position="270"/>
    </location>
</feature>
<evidence type="ECO:0000313" key="4">
    <source>
        <dbReference type="Proteomes" id="UP000319383"/>
    </source>
</evidence>
<dbReference type="InterPro" id="IPR036429">
    <property type="entry name" value="SpoA-like_sf"/>
</dbReference>
<proteinExistence type="inferred from homology"/>
<organism evidence="3 4">
    <name type="scientific">Symmachiella dynata</name>
    <dbReference type="NCBI Taxonomy" id="2527995"/>
    <lineage>
        <taxon>Bacteria</taxon>
        <taxon>Pseudomonadati</taxon>
        <taxon>Planctomycetota</taxon>
        <taxon>Planctomycetia</taxon>
        <taxon>Planctomycetales</taxon>
        <taxon>Planctomycetaceae</taxon>
        <taxon>Symmachiella</taxon>
    </lineage>
</organism>
<dbReference type="GO" id="GO:0006935">
    <property type="term" value="P:chemotaxis"/>
    <property type="evidence" value="ECO:0007669"/>
    <property type="project" value="InterPro"/>
</dbReference>
<keyword evidence="3" id="KW-0966">Cell projection</keyword>
<gene>
    <name evidence="3" type="primary">fliN_2</name>
    <name evidence="3" type="ORF">Mal52_57640</name>
</gene>
<dbReference type="Proteomes" id="UP000319383">
    <property type="component" value="Chromosome"/>
</dbReference>
<dbReference type="Gene3D" id="2.30.330.10">
    <property type="entry name" value="SpoA-like"/>
    <property type="match status" value="1"/>
</dbReference>
<dbReference type="PRINTS" id="PR00956">
    <property type="entry name" value="FLGMOTORFLIN"/>
</dbReference>
<accession>A0A517ZXR9</accession>
<name>A0A517ZXR9_9PLAN</name>
<protein>
    <submittedName>
        <fullName evidence="3">Flagellar motor switch protein FliN</fullName>
    </submittedName>
</protein>
<dbReference type="KEGG" id="sdyn:Mal52_57640"/>
<evidence type="ECO:0000259" key="2">
    <source>
        <dbReference type="Pfam" id="PF01052"/>
    </source>
</evidence>
<keyword evidence="3" id="KW-0282">Flagellum</keyword>
<reference evidence="3 4" key="1">
    <citation type="submission" date="2019-02" db="EMBL/GenBank/DDBJ databases">
        <title>Deep-cultivation of Planctomycetes and their phenomic and genomic characterization uncovers novel biology.</title>
        <authorList>
            <person name="Wiegand S."/>
            <person name="Jogler M."/>
            <person name="Boedeker C."/>
            <person name="Pinto D."/>
            <person name="Vollmers J."/>
            <person name="Rivas-Marin E."/>
            <person name="Kohn T."/>
            <person name="Peeters S.H."/>
            <person name="Heuer A."/>
            <person name="Rast P."/>
            <person name="Oberbeckmann S."/>
            <person name="Bunk B."/>
            <person name="Jeske O."/>
            <person name="Meyerdierks A."/>
            <person name="Storesund J.E."/>
            <person name="Kallscheuer N."/>
            <person name="Luecker S."/>
            <person name="Lage O.M."/>
            <person name="Pohl T."/>
            <person name="Merkel B.J."/>
            <person name="Hornburger P."/>
            <person name="Mueller R.-W."/>
            <person name="Bruemmer F."/>
            <person name="Labrenz M."/>
            <person name="Spormann A.M."/>
            <person name="Op den Camp H."/>
            <person name="Overmann J."/>
            <person name="Amann R."/>
            <person name="Jetten M.S.M."/>
            <person name="Mascher T."/>
            <person name="Medema M.H."/>
            <person name="Devos D.P."/>
            <person name="Kaster A.-K."/>
            <person name="Ovreas L."/>
            <person name="Rohde M."/>
            <person name="Galperin M.Y."/>
            <person name="Jogler C."/>
        </authorList>
    </citation>
    <scope>NUCLEOTIDE SEQUENCE [LARGE SCALE GENOMIC DNA]</scope>
    <source>
        <strain evidence="3 4">Mal52</strain>
    </source>
</reference>
<evidence type="ECO:0000256" key="1">
    <source>
        <dbReference type="ARBA" id="ARBA00009226"/>
    </source>
</evidence>
<comment type="similarity">
    <text evidence="1">Belongs to the FliN/MopA/SpaO family.</text>
</comment>
<dbReference type="GO" id="GO:0003774">
    <property type="term" value="F:cytoskeletal motor activity"/>
    <property type="evidence" value="ECO:0007669"/>
    <property type="project" value="InterPro"/>
</dbReference>